<dbReference type="Proteomes" id="UP000800094">
    <property type="component" value="Unassembled WGS sequence"/>
</dbReference>
<dbReference type="AlphaFoldDB" id="A0A6A6HVM5"/>
<reference evidence="1" key="1">
    <citation type="journal article" date="2020" name="Stud. Mycol.">
        <title>101 Dothideomycetes genomes: a test case for predicting lifestyles and emergence of pathogens.</title>
        <authorList>
            <person name="Haridas S."/>
            <person name="Albert R."/>
            <person name="Binder M."/>
            <person name="Bloem J."/>
            <person name="Labutti K."/>
            <person name="Salamov A."/>
            <person name="Andreopoulos B."/>
            <person name="Baker S."/>
            <person name="Barry K."/>
            <person name="Bills G."/>
            <person name="Bluhm B."/>
            <person name="Cannon C."/>
            <person name="Castanera R."/>
            <person name="Culley D."/>
            <person name="Daum C."/>
            <person name="Ezra D."/>
            <person name="Gonzalez J."/>
            <person name="Henrissat B."/>
            <person name="Kuo A."/>
            <person name="Liang C."/>
            <person name="Lipzen A."/>
            <person name="Lutzoni F."/>
            <person name="Magnuson J."/>
            <person name="Mondo S."/>
            <person name="Nolan M."/>
            <person name="Ohm R."/>
            <person name="Pangilinan J."/>
            <person name="Park H.-J."/>
            <person name="Ramirez L."/>
            <person name="Alfaro M."/>
            <person name="Sun H."/>
            <person name="Tritt A."/>
            <person name="Yoshinaga Y."/>
            <person name="Zwiers L.-H."/>
            <person name="Turgeon B."/>
            <person name="Goodwin S."/>
            <person name="Spatafora J."/>
            <person name="Crous P."/>
            <person name="Grigoriev I."/>
        </authorList>
    </citation>
    <scope>NUCLEOTIDE SEQUENCE</scope>
    <source>
        <strain evidence="1">CBS 122368</strain>
    </source>
</reference>
<proteinExistence type="predicted"/>
<evidence type="ECO:0000313" key="2">
    <source>
        <dbReference type="Proteomes" id="UP000800094"/>
    </source>
</evidence>
<gene>
    <name evidence="1" type="ORF">BU26DRAFT_165914</name>
</gene>
<sequence length="91" mass="9867">MSVRGLERLIKLAYSAEEQRARAEDGGGIDDGVEGVSMVTLVRRIRLGVAGWVDCARSWRRSTSTVVAIVAVLCAGSHCHQTSHRLNSHGH</sequence>
<dbReference type="RefSeq" id="XP_033677101.1">
    <property type="nucleotide sequence ID" value="XM_033820208.1"/>
</dbReference>
<dbReference type="EMBL" id="ML987209">
    <property type="protein sequence ID" value="KAF2242097.1"/>
    <property type="molecule type" value="Genomic_DNA"/>
</dbReference>
<evidence type="ECO:0000313" key="1">
    <source>
        <dbReference type="EMBL" id="KAF2242097.1"/>
    </source>
</evidence>
<dbReference type="GeneID" id="54573538"/>
<accession>A0A6A6HVM5</accession>
<keyword evidence="2" id="KW-1185">Reference proteome</keyword>
<protein>
    <submittedName>
        <fullName evidence="1">Uncharacterized protein</fullName>
    </submittedName>
</protein>
<name>A0A6A6HVM5_9PLEO</name>
<organism evidence="1 2">
    <name type="scientific">Trematosphaeria pertusa</name>
    <dbReference type="NCBI Taxonomy" id="390896"/>
    <lineage>
        <taxon>Eukaryota</taxon>
        <taxon>Fungi</taxon>
        <taxon>Dikarya</taxon>
        <taxon>Ascomycota</taxon>
        <taxon>Pezizomycotina</taxon>
        <taxon>Dothideomycetes</taxon>
        <taxon>Pleosporomycetidae</taxon>
        <taxon>Pleosporales</taxon>
        <taxon>Massarineae</taxon>
        <taxon>Trematosphaeriaceae</taxon>
        <taxon>Trematosphaeria</taxon>
    </lineage>
</organism>